<evidence type="ECO:0000256" key="4">
    <source>
        <dbReference type="ARBA" id="ARBA00022801"/>
    </source>
</evidence>
<dbReference type="GO" id="GO:0006508">
    <property type="term" value="P:proteolysis"/>
    <property type="evidence" value="ECO:0007669"/>
    <property type="project" value="UniProtKB-KW"/>
</dbReference>
<dbReference type="EMBL" id="JAKOGI010000879">
    <property type="protein sequence ID" value="KAJ8429622.1"/>
    <property type="molecule type" value="Genomic_DNA"/>
</dbReference>
<evidence type="ECO:0000256" key="1">
    <source>
        <dbReference type="ARBA" id="ARBA00011079"/>
    </source>
</evidence>
<dbReference type="OrthoDB" id="2130629at2759"/>
<keyword evidence="4" id="KW-0378">Hydrolase</keyword>
<sequence length="419" mass="47000">MPRLGRLGRRIHIENEMTKPSSLSNNTNMTISHYSQTLDHFNYRPESYLTFKQKYIIYSKHWGGAKANSPILVYLGDEAPLYDDAINSMILSDYAARLKALLVLIEHRFYGESKPFGMTSMEEVLRNASVRGYFNSAQAIADYAELILHLKKSFKAHYSPVIVSGGSYGGSKSIHDPNFSLLFETSESCYNTIKKSWAVIDKIGSKPNGLSLLSKKFKTCKHLSNTWKLKDFLDLRYCDLAQYGSPSWICDAMDKAGKGADVLTRVHAGVAAVYPETSYCLDISYSESGSETDLGWAWQTCSEMVMPIVHGTSHDSMFPPGKFDLDSFIQDCKHKYNVLPRPHWITTYYGGHDIKLILQRFGSNIIFSNGLKDPYSTAGVLEYLSDSIVAVYTKNGSSHHHCIVGTHCQDLSGPEEDDP</sequence>
<evidence type="ECO:0000313" key="6">
    <source>
        <dbReference type="EMBL" id="KAJ8429622.1"/>
    </source>
</evidence>
<dbReference type="GO" id="GO:0008239">
    <property type="term" value="F:dipeptidyl-peptidase activity"/>
    <property type="evidence" value="ECO:0007669"/>
    <property type="project" value="TreeGrafter"/>
</dbReference>
<dbReference type="PANTHER" id="PTHR11010">
    <property type="entry name" value="PROTEASE S28 PRO-X CARBOXYPEPTIDASE-RELATED"/>
    <property type="match status" value="1"/>
</dbReference>
<reference evidence="6" key="1">
    <citation type="submission" date="2022-04" db="EMBL/GenBank/DDBJ databases">
        <title>Carnegiea gigantea Genome sequencing and assembly v2.</title>
        <authorList>
            <person name="Copetti D."/>
            <person name="Sanderson M.J."/>
            <person name="Burquez A."/>
            <person name="Wojciechowski M.F."/>
        </authorList>
    </citation>
    <scope>NUCLEOTIDE SEQUENCE</scope>
    <source>
        <strain evidence="6">SGP5-SGP5p</strain>
        <tissue evidence="6">Aerial part</tissue>
    </source>
</reference>
<evidence type="ECO:0008006" key="8">
    <source>
        <dbReference type="Google" id="ProtNLM"/>
    </source>
</evidence>
<evidence type="ECO:0000256" key="2">
    <source>
        <dbReference type="ARBA" id="ARBA00022670"/>
    </source>
</evidence>
<gene>
    <name evidence="6" type="ORF">Cgig2_012284</name>
</gene>
<proteinExistence type="inferred from homology"/>
<name>A0A9Q1JRD5_9CARY</name>
<keyword evidence="7" id="KW-1185">Reference proteome</keyword>
<organism evidence="6 7">
    <name type="scientific">Carnegiea gigantea</name>
    <dbReference type="NCBI Taxonomy" id="171969"/>
    <lineage>
        <taxon>Eukaryota</taxon>
        <taxon>Viridiplantae</taxon>
        <taxon>Streptophyta</taxon>
        <taxon>Embryophyta</taxon>
        <taxon>Tracheophyta</taxon>
        <taxon>Spermatophyta</taxon>
        <taxon>Magnoliopsida</taxon>
        <taxon>eudicotyledons</taxon>
        <taxon>Gunneridae</taxon>
        <taxon>Pentapetalae</taxon>
        <taxon>Caryophyllales</taxon>
        <taxon>Cactineae</taxon>
        <taxon>Cactaceae</taxon>
        <taxon>Cactoideae</taxon>
        <taxon>Echinocereeae</taxon>
        <taxon>Carnegiea</taxon>
    </lineage>
</organism>
<dbReference type="AlphaFoldDB" id="A0A9Q1JRD5"/>
<dbReference type="GO" id="GO:0070008">
    <property type="term" value="F:serine-type exopeptidase activity"/>
    <property type="evidence" value="ECO:0007669"/>
    <property type="project" value="InterPro"/>
</dbReference>
<dbReference type="InterPro" id="IPR029058">
    <property type="entry name" value="AB_hydrolase_fold"/>
</dbReference>
<protein>
    <recommendedName>
        <fullName evidence="8">Serine carboxypeptidase S28 family protein</fullName>
    </recommendedName>
</protein>
<dbReference type="InterPro" id="IPR008758">
    <property type="entry name" value="Peptidase_S28"/>
</dbReference>
<dbReference type="Gene3D" id="3.40.50.1820">
    <property type="entry name" value="alpha/beta hydrolase"/>
    <property type="match status" value="1"/>
</dbReference>
<dbReference type="Proteomes" id="UP001153076">
    <property type="component" value="Unassembled WGS sequence"/>
</dbReference>
<dbReference type="PANTHER" id="PTHR11010:SF110">
    <property type="entry name" value="PROLYLCARBOXYPEPTIDASE-LIKE PROTEIN-RELATED"/>
    <property type="match status" value="1"/>
</dbReference>
<dbReference type="Pfam" id="PF05577">
    <property type="entry name" value="Peptidase_S28"/>
    <property type="match status" value="2"/>
</dbReference>
<keyword evidence="3" id="KW-0732">Signal</keyword>
<comment type="caution">
    <text evidence="6">The sequence shown here is derived from an EMBL/GenBank/DDBJ whole genome shotgun (WGS) entry which is preliminary data.</text>
</comment>
<dbReference type="SUPFAM" id="SSF53474">
    <property type="entry name" value="alpha/beta-Hydrolases"/>
    <property type="match status" value="1"/>
</dbReference>
<accession>A0A9Q1JRD5</accession>
<evidence type="ECO:0000313" key="7">
    <source>
        <dbReference type="Proteomes" id="UP001153076"/>
    </source>
</evidence>
<comment type="similarity">
    <text evidence="1">Belongs to the peptidase S28 family.</text>
</comment>
<keyword evidence="5" id="KW-0325">Glycoprotein</keyword>
<keyword evidence="2" id="KW-0645">Protease</keyword>
<evidence type="ECO:0000256" key="3">
    <source>
        <dbReference type="ARBA" id="ARBA00022729"/>
    </source>
</evidence>
<evidence type="ECO:0000256" key="5">
    <source>
        <dbReference type="ARBA" id="ARBA00023180"/>
    </source>
</evidence>